<reference evidence="7 8" key="1">
    <citation type="submission" date="2018-03" db="EMBL/GenBank/DDBJ databases">
        <title>Genomic Encyclopedia of Archaeal and Bacterial Type Strains, Phase II (KMG-II): from individual species to whole genera.</title>
        <authorList>
            <person name="Goeker M."/>
        </authorList>
    </citation>
    <scope>NUCLEOTIDE SEQUENCE [LARGE SCALE GENOMIC DNA]</scope>
    <source>
        <strain evidence="7 8">DSM 45601</strain>
    </source>
</reference>
<dbReference type="Proteomes" id="UP000237846">
    <property type="component" value="Unassembled WGS sequence"/>
</dbReference>
<dbReference type="Pfam" id="PF07690">
    <property type="entry name" value="MFS_1"/>
    <property type="match status" value="1"/>
</dbReference>
<feature type="transmembrane region" description="Helical" evidence="5">
    <location>
        <begin position="182"/>
        <end position="200"/>
    </location>
</feature>
<organism evidence="7 8">
    <name type="scientific">Allonocardiopsis opalescens</name>
    <dbReference type="NCBI Taxonomy" id="1144618"/>
    <lineage>
        <taxon>Bacteria</taxon>
        <taxon>Bacillati</taxon>
        <taxon>Actinomycetota</taxon>
        <taxon>Actinomycetes</taxon>
        <taxon>Streptosporangiales</taxon>
        <taxon>Allonocardiopsis</taxon>
    </lineage>
</organism>
<feature type="domain" description="Major facilitator superfamily (MFS) profile" evidence="6">
    <location>
        <begin position="20"/>
        <end position="416"/>
    </location>
</feature>
<keyword evidence="8" id="KW-1185">Reference proteome</keyword>
<dbReference type="SUPFAM" id="SSF103473">
    <property type="entry name" value="MFS general substrate transporter"/>
    <property type="match status" value="1"/>
</dbReference>
<evidence type="ECO:0000256" key="1">
    <source>
        <dbReference type="ARBA" id="ARBA00004651"/>
    </source>
</evidence>
<proteinExistence type="predicted"/>
<dbReference type="RefSeq" id="WP_245929825.1">
    <property type="nucleotide sequence ID" value="NZ_PVZC01000001.1"/>
</dbReference>
<keyword evidence="3 5" id="KW-1133">Transmembrane helix</keyword>
<dbReference type="PROSITE" id="PS50850">
    <property type="entry name" value="MFS"/>
    <property type="match status" value="1"/>
</dbReference>
<comment type="caution">
    <text evidence="7">The sequence shown here is derived from an EMBL/GenBank/DDBJ whole genome shotgun (WGS) entry which is preliminary data.</text>
</comment>
<dbReference type="GO" id="GO:0005886">
    <property type="term" value="C:plasma membrane"/>
    <property type="evidence" value="ECO:0007669"/>
    <property type="project" value="UniProtKB-SubCell"/>
</dbReference>
<feature type="transmembrane region" description="Helical" evidence="5">
    <location>
        <begin position="394"/>
        <end position="412"/>
    </location>
</feature>
<feature type="transmembrane region" description="Helical" evidence="5">
    <location>
        <begin position="96"/>
        <end position="115"/>
    </location>
</feature>
<evidence type="ECO:0000256" key="5">
    <source>
        <dbReference type="SAM" id="Phobius"/>
    </source>
</evidence>
<dbReference type="GO" id="GO:0022857">
    <property type="term" value="F:transmembrane transporter activity"/>
    <property type="evidence" value="ECO:0007669"/>
    <property type="project" value="InterPro"/>
</dbReference>
<evidence type="ECO:0000256" key="4">
    <source>
        <dbReference type="ARBA" id="ARBA00023136"/>
    </source>
</evidence>
<dbReference type="PROSITE" id="PS00216">
    <property type="entry name" value="SUGAR_TRANSPORT_1"/>
    <property type="match status" value="1"/>
</dbReference>
<dbReference type="InterPro" id="IPR011701">
    <property type="entry name" value="MFS"/>
</dbReference>
<evidence type="ECO:0000313" key="8">
    <source>
        <dbReference type="Proteomes" id="UP000237846"/>
    </source>
</evidence>
<dbReference type="InterPro" id="IPR036259">
    <property type="entry name" value="MFS_trans_sf"/>
</dbReference>
<dbReference type="AlphaFoldDB" id="A0A2T0QDJ1"/>
<dbReference type="InterPro" id="IPR020846">
    <property type="entry name" value="MFS_dom"/>
</dbReference>
<dbReference type="EMBL" id="PVZC01000001">
    <property type="protein sequence ID" value="PRY01940.1"/>
    <property type="molecule type" value="Genomic_DNA"/>
</dbReference>
<keyword evidence="4 5" id="KW-0472">Membrane</keyword>
<keyword evidence="2 5" id="KW-0812">Transmembrane</keyword>
<dbReference type="PANTHER" id="PTHR23528:SF1">
    <property type="entry name" value="MAJOR FACILITATOR SUPERFAMILY (MFS) PROFILE DOMAIN-CONTAINING PROTEIN"/>
    <property type="match status" value="1"/>
</dbReference>
<feature type="transmembrane region" description="Helical" evidence="5">
    <location>
        <begin position="271"/>
        <end position="290"/>
    </location>
</feature>
<evidence type="ECO:0000313" key="7">
    <source>
        <dbReference type="EMBL" id="PRY01940.1"/>
    </source>
</evidence>
<name>A0A2T0QDJ1_9ACTN</name>
<gene>
    <name evidence="7" type="ORF">CLV72_101538</name>
</gene>
<protein>
    <submittedName>
        <fullName evidence="7">MFS transporter</fullName>
    </submittedName>
</protein>
<evidence type="ECO:0000259" key="6">
    <source>
        <dbReference type="PROSITE" id="PS50850"/>
    </source>
</evidence>
<evidence type="ECO:0000256" key="3">
    <source>
        <dbReference type="ARBA" id="ARBA00022989"/>
    </source>
</evidence>
<feature type="transmembrane region" description="Helical" evidence="5">
    <location>
        <begin position="327"/>
        <end position="344"/>
    </location>
</feature>
<comment type="subcellular location">
    <subcellularLocation>
        <location evidence="1">Cell membrane</location>
        <topology evidence="1">Multi-pass membrane protein</topology>
    </subcellularLocation>
</comment>
<feature type="transmembrane region" description="Helical" evidence="5">
    <location>
        <begin position="154"/>
        <end position="176"/>
    </location>
</feature>
<dbReference type="InterPro" id="IPR005829">
    <property type="entry name" value="Sugar_transporter_CS"/>
</dbReference>
<sequence>MTSVEPPGSALAEPTRPVRAPWVALLALANLGLMIGYYGPLQILLPSRVAEIAPGGDVVALGWITAAGAAVSLVVNPLAGALSDRTAGRFGRRRPWVLLGAVAGALALCLLSAQATVVGLLIGWCLAQGSLNALHAALYAAVPDRVPVGQRGAVSGWLGVPRALGIVVGVFVVTILVTDGTWGFVAVGALVLVCALPFTLTQPEPPLLREQRPPFRARAFLAGFWVDPRRHPDFGWAWTTRFLMQLGNAMATLYLLYFLRDAVGHPEPDTGLLVLILVYTCAVIATTVVGGMVSDRIGRRRGLVCVAGVVMAVPGVVLAFVPDWTAAIASAVVLGLGYGVYLSVDHALVTQVLPSASGRAKDLGIINIADSAPQVLGPALAAPLVAYLGGYTTLYLTVAAVTVLGAVLVWRIKSVP</sequence>
<accession>A0A2T0QDJ1</accession>
<dbReference type="Gene3D" id="1.20.1250.20">
    <property type="entry name" value="MFS general substrate transporter like domains"/>
    <property type="match status" value="2"/>
</dbReference>
<feature type="transmembrane region" description="Helical" evidence="5">
    <location>
        <begin position="58"/>
        <end position="75"/>
    </location>
</feature>
<dbReference type="PANTHER" id="PTHR23528">
    <property type="match status" value="1"/>
</dbReference>
<evidence type="ECO:0000256" key="2">
    <source>
        <dbReference type="ARBA" id="ARBA00022692"/>
    </source>
</evidence>
<feature type="transmembrane region" description="Helical" evidence="5">
    <location>
        <begin position="238"/>
        <end position="259"/>
    </location>
</feature>
<feature type="transmembrane region" description="Helical" evidence="5">
    <location>
        <begin position="302"/>
        <end position="321"/>
    </location>
</feature>
<feature type="transmembrane region" description="Helical" evidence="5">
    <location>
        <begin position="20"/>
        <end position="38"/>
    </location>
</feature>